<feature type="chain" id="PRO_5016843586" evidence="2">
    <location>
        <begin position="24"/>
        <end position="100"/>
    </location>
</feature>
<dbReference type="EMBL" id="QKRA01000003">
    <property type="protein sequence ID" value="RDL44676.1"/>
    <property type="molecule type" value="Genomic_DNA"/>
</dbReference>
<evidence type="ECO:0000256" key="1">
    <source>
        <dbReference type="SAM" id="Phobius"/>
    </source>
</evidence>
<name>A0A370UA50_9GAMM</name>
<keyword evidence="4" id="KW-1185">Reference proteome</keyword>
<gene>
    <name evidence="3" type="ORF">DN730_09835</name>
</gene>
<dbReference type="Proteomes" id="UP000254326">
    <property type="component" value="Unassembled WGS sequence"/>
</dbReference>
<keyword evidence="1" id="KW-0472">Membrane</keyword>
<evidence type="ECO:0000313" key="4">
    <source>
        <dbReference type="Proteomes" id="UP000254326"/>
    </source>
</evidence>
<accession>A0A370UA50</accession>
<keyword evidence="1" id="KW-1133">Transmembrane helix</keyword>
<evidence type="ECO:0000256" key="2">
    <source>
        <dbReference type="SAM" id="SignalP"/>
    </source>
</evidence>
<dbReference type="AlphaFoldDB" id="A0A370UA50"/>
<sequence length="100" mass="10491">MRHVLALLGMLVALLVMPTAAYATEVVADDGGFIAMLVGALPTLIELTPAWVGVVIGVVYALAHAVAMLPTKFTSGWPSWLKSLINLLAANYGKAKNKDG</sequence>
<feature type="transmembrane region" description="Helical" evidence="1">
    <location>
        <begin position="33"/>
        <end position="63"/>
    </location>
</feature>
<proteinExistence type="predicted"/>
<organism evidence="3 4">
    <name type="scientific">Marinomonas piezotolerans</name>
    <dbReference type="NCBI Taxonomy" id="2213058"/>
    <lineage>
        <taxon>Bacteria</taxon>
        <taxon>Pseudomonadati</taxon>
        <taxon>Pseudomonadota</taxon>
        <taxon>Gammaproteobacteria</taxon>
        <taxon>Oceanospirillales</taxon>
        <taxon>Oceanospirillaceae</taxon>
        <taxon>Marinomonas</taxon>
    </lineage>
</organism>
<feature type="signal peptide" evidence="2">
    <location>
        <begin position="1"/>
        <end position="23"/>
    </location>
</feature>
<dbReference type="OrthoDB" id="9915655at2"/>
<evidence type="ECO:0000313" key="3">
    <source>
        <dbReference type="EMBL" id="RDL44676.1"/>
    </source>
</evidence>
<keyword evidence="1" id="KW-0812">Transmembrane</keyword>
<protein>
    <submittedName>
        <fullName evidence="3">Uncharacterized protein</fullName>
    </submittedName>
</protein>
<comment type="caution">
    <text evidence="3">The sequence shown here is derived from an EMBL/GenBank/DDBJ whole genome shotgun (WGS) entry which is preliminary data.</text>
</comment>
<keyword evidence="2" id="KW-0732">Signal</keyword>
<reference evidence="3 4" key="1">
    <citation type="submission" date="2018-06" db="EMBL/GenBank/DDBJ databases">
        <title>Marinomonas sp. YLB-05 draft genome sequence.</title>
        <authorList>
            <person name="Yu L."/>
            <person name="Tang X."/>
        </authorList>
    </citation>
    <scope>NUCLEOTIDE SEQUENCE [LARGE SCALE GENOMIC DNA]</scope>
    <source>
        <strain evidence="3 4">YLB-05</strain>
    </source>
</reference>
<dbReference type="RefSeq" id="WP_115467939.1">
    <property type="nucleotide sequence ID" value="NZ_QKRA01000003.1"/>
</dbReference>